<evidence type="ECO:0000313" key="4">
    <source>
        <dbReference type="Proteomes" id="UP000313359"/>
    </source>
</evidence>
<dbReference type="AlphaFoldDB" id="A0A5C2SUV4"/>
<organism evidence="3 4">
    <name type="scientific">Lentinus tigrinus ALCF2SS1-6</name>
    <dbReference type="NCBI Taxonomy" id="1328759"/>
    <lineage>
        <taxon>Eukaryota</taxon>
        <taxon>Fungi</taxon>
        <taxon>Dikarya</taxon>
        <taxon>Basidiomycota</taxon>
        <taxon>Agaricomycotina</taxon>
        <taxon>Agaricomycetes</taxon>
        <taxon>Polyporales</taxon>
        <taxon>Polyporaceae</taxon>
        <taxon>Lentinus</taxon>
    </lineage>
</organism>
<dbReference type="Proteomes" id="UP000313359">
    <property type="component" value="Unassembled WGS sequence"/>
</dbReference>
<protein>
    <recommendedName>
        <fullName evidence="5">Six-hairpin glycosidase</fullName>
    </recommendedName>
</protein>
<dbReference type="GO" id="GO:0005975">
    <property type="term" value="P:carbohydrate metabolic process"/>
    <property type="evidence" value="ECO:0007669"/>
    <property type="project" value="InterPro"/>
</dbReference>
<dbReference type="EMBL" id="ML122250">
    <property type="protein sequence ID" value="RPD67081.1"/>
    <property type="molecule type" value="Genomic_DNA"/>
</dbReference>
<dbReference type="InterPro" id="IPR008928">
    <property type="entry name" value="6-hairpin_glycosidase_sf"/>
</dbReference>
<dbReference type="OrthoDB" id="4138492at2759"/>
<sequence>MAFSILLTLLVACTAVVGVPTGQTGLDDDMIAKVKANLAQIATHSWEIGTELETLLELESPELSVFGGTIPPPRVLASDSTASDVITKASEIVGNDTDTAGPLIDGDGAVGDPASLGVPVLLANWTRSDPKFSVAASNQLSYLLNDAPRTEDGAISHRADQVQLWADFVYMAPPFIAYYGALQGGSTGYDLLQLAYTQCKLYRQYLKDDSGLWQHIILGSGTDATHWGTGNAWAAAGMLRVLETIRRSSEADNMLSERLELTSWINEILTHAWNYQQTNGTLLNWIDQADSFPDSSSTALLGAVTYRMAALTGDLTHISSANDAFDVIKASLTDDGWLLNTVDPLTFNTPSASGSYSPEGQAFVLLLHSAWRDYAATFERR</sequence>
<evidence type="ECO:0000313" key="3">
    <source>
        <dbReference type="EMBL" id="RPD67081.1"/>
    </source>
</evidence>
<evidence type="ECO:0000256" key="2">
    <source>
        <dbReference type="SAM" id="SignalP"/>
    </source>
</evidence>
<accession>A0A5C2SUV4</accession>
<reference evidence="3" key="1">
    <citation type="journal article" date="2018" name="Genome Biol. Evol.">
        <title>Genomics and development of Lentinus tigrinus, a white-rot wood-decaying mushroom with dimorphic fruiting bodies.</title>
        <authorList>
            <person name="Wu B."/>
            <person name="Xu Z."/>
            <person name="Knudson A."/>
            <person name="Carlson A."/>
            <person name="Chen N."/>
            <person name="Kovaka S."/>
            <person name="LaButti K."/>
            <person name="Lipzen A."/>
            <person name="Pennachio C."/>
            <person name="Riley R."/>
            <person name="Schakwitz W."/>
            <person name="Umezawa K."/>
            <person name="Ohm R.A."/>
            <person name="Grigoriev I.V."/>
            <person name="Nagy L.G."/>
            <person name="Gibbons J."/>
            <person name="Hibbett D."/>
        </authorList>
    </citation>
    <scope>NUCLEOTIDE SEQUENCE [LARGE SCALE GENOMIC DNA]</scope>
    <source>
        <strain evidence="3">ALCF2SS1-6</strain>
    </source>
</reference>
<dbReference type="GO" id="GO:0016787">
    <property type="term" value="F:hydrolase activity"/>
    <property type="evidence" value="ECO:0007669"/>
    <property type="project" value="UniProtKB-KW"/>
</dbReference>
<feature type="chain" id="PRO_5022952324" description="Six-hairpin glycosidase" evidence="2">
    <location>
        <begin position="19"/>
        <end position="381"/>
    </location>
</feature>
<keyword evidence="2" id="KW-0732">Signal</keyword>
<keyword evidence="4" id="KW-1185">Reference proteome</keyword>
<dbReference type="InterPro" id="IPR012341">
    <property type="entry name" value="6hp_glycosidase-like_sf"/>
</dbReference>
<feature type="signal peptide" evidence="2">
    <location>
        <begin position="1"/>
        <end position="18"/>
    </location>
</feature>
<keyword evidence="1" id="KW-0378">Hydrolase</keyword>
<dbReference type="PANTHER" id="PTHR41814">
    <property type="entry name" value="EXPRESSED PROTEIN"/>
    <property type="match status" value="1"/>
</dbReference>
<proteinExistence type="predicted"/>
<gene>
    <name evidence="3" type="ORF">L227DRAFT_569273</name>
</gene>
<dbReference type="PANTHER" id="PTHR41814:SF1">
    <property type="entry name" value="CELLULASE"/>
    <property type="match status" value="1"/>
</dbReference>
<dbReference type="Gene3D" id="1.50.10.10">
    <property type="match status" value="1"/>
</dbReference>
<dbReference type="Pfam" id="PF07470">
    <property type="entry name" value="Glyco_hydro_88"/>
    <property type="match status" value="1"/>
</dbReference>
<evidence type="ECO:0008006" key="5">
    <source>
        <dbReference type="Google" id="ProtNLM"/>
    </source>
</evidence>
<dbReference type="InterPro" id="IPR010905">
    <property type="entry name" value="Glyco_hydro_88"/>
</dbReference>
<name>A0A5C2SUV4_9APHY</name>
<dbReference type="SUPFAM" id="SSF48208">
    <property type="entry name" value="Six-hairpin glycosidases"/>
    <property type="match status" value="1"/>
</dbReference>
<dbReference type="STRING" id="1328759.A0A5C2SUV4"/>
<evidence type="ECO:0000256" key="1">
    <source>
        <dbReference type="ARBA" id="ARBA00022801"/>
    </source>
</evidence>